<protein>
    <submittedName>
        <fullName evidence="2">Uncharacterized protein</fullName>
    </submittedName>
</protein>
<feature type="region of interest" description="Disordered" evidence="1">
    <location>
        <begin position="1"/>
        <end position="115"/>
    </location>
</feature>
<evidence type="ECO:0000313" key="3">
    <source>
        <dbReference type="Proteomes" id="UP001176940"/>
    </source>
</evidence>
<organism evidence="2 3">
    <name type="scientific">Ranitomeya imitator</name>
    <name type="common">mimic poison frog</name>
    <dbReference type="NCBI Taxonomy" id="111125"/>
    <lineage>
        <taxon>Eukaryota</taxon>
        <taxon>Metazoa</taxon>
        <taxon>Chordata</taxon>
        <taxon>Craniata</taxon>
        <taxon>Vertebrata</taxon>
        <taxon>Euteleostomi</taxon>
        <taxon>Amphibia</taxon>
        <taxon>Batrachia</taxon>
        <taxon>Anura</taxon>
        <taxon>Neobatrachia</taxon>
        <taxon>Hyloidea</taxon>
        <taxon>Dendrobatidae</taxon>
        <taxon>Dendrobatinae</taxon>
        <taxon>Ranitomeya</taxon>
    </lineage>
</organism>
<evidence type="ECO:0000256" key="1">
    <source>
        <dbReference type="SAM" id="MobiDB-lite"/>
    </source>
</evidence>
<reference evidence="2" key="1">
    <citation type="submission" date="2023-07" db="EMBL/GenBank/DDBJ databases">
        <authorList>
            <person name="Stuckert A."/>
        </authorList>
    </citation>
    <scope>NUCLEOTIDE SEQUENCE</scope>
</reference>
<evidence type="ECO:0000313" key="2">
    <source>
        <dbReference type="EMBL" id="CAJ0927842.1"/>
    </source>
</evidence>
<sequence length="115" mass="12302">MGEKPHPLPSIPSGRRGRNVPDSPGGTSLTRYGRPRDGIRVTVSPVAWKRETSDAEKRQACSEGTESGGAIPPSWSPPRDEDSRSASLLTSVTLGEPEHAWGGSVQAQATRETRL</sequence>
<dbReference type="EMBL" id="CAUEEQ010004615">
    <property type="protein sequence ID" value="CAJ0927842.1"/>
    <property type="molecule type" value="Genomic_DNA"/>
</dbReference>
<feature type="compositionally biased region" description="Basic and acidic residues" evidence="1">
    <location>
        <begin position="48"/>
        <end position="60"/>
    </location>
</feature>
<dbReference type="Proteomes" id="UP001176940">
    <property type="component" value="Unassembled WGS sequence"/>
</dbReference>
<gene>
    <name evidence="2" type="ORF">RIMI_LOCUS3146436</name>
</gene>
<name>A0ABN9KX97_9NEOB</name>
<comment type="caution">
    <text evidence="2">The sequence shown here is derived from an EMBL/GenBank/DDBJ whole genome shotgun (WGS) entry which is preliminary data.</text>
</comment>
<accession>A0ABN9KX97</accession>
<keyword evidence="3" id="KW-1185">Reference proteome</keyword>
<feature type="compositionally biased region" description="Polar residues" evidence="1">
    <location>
        <begin position="105"/>
        <end position="115"/>
    </location>
</feature>
<proteinExistence type="predicted"/>